<proteinExistence type="predicted"/>
<dbReference type="AlphaFoldDB" id="A0A916VHL5"/>
<accession>A0A916VHL5</accession>
<dbReference type="InterPro" id="IPR023198">
    <property type="entry name" value="PGP-like_dom2"/>
</dbReference>
<evidence type="ECO:0000313" key="1">
    <source>
        <dbReference type="EMBL" id="GFR38450.1"/>
    </source>
</evidence>
<dbReference type="GO" id="GO:0006281">
    <property type="term" value="P:DNA repair"/>
    <property type="evidence" value="ECO:0007669"/>
    <property type="project" value="TreeGrafter"/>
</dbReference>
<dbReference type="NCBIfam" id="NF009804">
    <property type="entry name" value="PRK13288.1"/>
    <property type="match status" value="1"/>
</dbReference>
<dbReference type="Gene3D" id="1.10.150.240">
    <property type="entry name" value="Putative phosphatase, domain 2"/>
    <property type="match status" value="1"/>
</dbReference>
<dbReference type="SFLD" id="SFLDG01135">
    <property type="entry name" value="C1.5.6:_HAD__Beta-PGM__Phospha"/>
    <property type="match status" value="1"/>
</dbReference>
<dbReference type="GO" id="GO:0005829">
    <property type="term" value="C:cytosol"/>
    <property type="evidence" value="ECO:0007669"/>
    <property type="project" value="TreeGrafter"/>
</dbReference>
<gene>
    <name evidence="1" type="primary">ppaX</name>
    <name evidence="1" type="ORF">PRECH8_17460</name>
</gene>
<dbReference type="EMBL" id="BMAQ01000019">
    <property type="protein sequence ID" value="GFR38450.1"/>
    <property type="molecule type" value="Genomic_DNA"/>
</dbReference>
<dbReference type="InterPro" id="IPR041492">
    <property type="entry name" value="HAD_2"/>
</dbReference>
<name>A0A916VHL5_9BACL</name>
<dbReference type="PANTHER" id="PTHR43434:SF26">
    <property type="entry name" value="PYROPHOSPHATASE PPAX"/>
    <property type="match status" value="1"/>
</dbReference>
<reference evidence="1" key="1">
    <citation type="submission" date="2020-08" db="EMBL/GenBank/DDBJ databases">
        <authorList>
            <person name="Uke A."/>
            <person name="Chhe C."/>
            <person name="Baramee S."/>
            <person name="Kosugi A."/>
        </authorList>
    </citation>
    <scope>NUCLEOTIDE SEQUENCE</scope>
    <source>
        <strain evidence="1">DA-C8</strain>
    </source>
</reference>
<comment type="caution">
    <text evidence="1">The sequence shown here is derived from an EMBL/GenBank/DDBJ whole genome shotgun (WGS) entry which is preliminary data.</text>
</comment>
<dbReference type="PANTHER" id="PTHR43434">
    <property type="entry name" value="PHOSPHOGLYCOLATE PHOSPHATASE"/>
    <property type="match status" value="1"/>
</dbReference>
<dbReference type="GO" id="GO:0008967">
    <property type="term" value="F:phosphoglycolate phosphatase activity"/>
    <property type="evidence" value="ECO:0007669"/>
    <property type="project" value="TreeGrafter"/>
</dbReference>
<sequence>MALYDTVLFDLDGTIIDTNELIIASIQHVWQQKYGTLLNREKIIPQMGLPLEQQFQTFTGLDEVQDLIAEYRKFNYAAHDDFVRPFPYVKEVLTTLRENGIRTGAVTTKMRASSLRSLAFCGLDELLEVLVAVDDVEHPKPHPEPVLKAVEQLAADPSRTLMVGDSPFDLVAAREAGAASAAVAWSLKGEDVLREYEPTHVIYNMRELLPLVGLEDLAG</sequence>
<dbReference type="InterPro" id="IPR006439">
    <property type="entry name" value="HAD-SF_hydro_IA"/>
</dbReference>
<protein>
    <submittedName>
        <fullName evidence="1">Pyrophosphatase PpaX</fullName>
    </submittedName>
</protein>
<keyword evidence="2" id="KW-1185">Reference proteome</keyword>
<dbReference type="SFLD" id="SFLDS00003">
    <property type="entry name" value="Haloacid_Dehalogenase"/>
    <property type="match status" value="1"/>
</dbReference>
<dbReference type="NCBIfam" id="TIGR01549">
    <property type="entry name" value="HAD-SF-IA-v1"/>
    <property type="match status" value="1"/>
</dbReference>
<organism evidence="1 2">
    <name type="scientific">Insulibacter thermoxylanivorax</name>
    <dbReference type="NCBI Taxonomy" id="2749268"/>
    <lineage>
        <taxon>Bacteria</taxon>
        <taxon>Bacillati</taxon>
        <taxon>Bacillota</taxon>
        <taxon>Bacilli</taxon>
        <taxon>Bacillales</taxon>
        <taxon>Paenibacillaceae</taxon>
        <taxon>Insulibacter</taxon>
    </lineage>
</organism>
<dbReference type="InterPro" id="IPR036412">
    <property type="entry name" value="HAD-like_sf"/>
</dbReference>
<dbReference type="SFLD" id="SFLDG01129">
    <property type="entry name" value="C1.5:_HAD__Beta-PGM__Phosphata"/>
    <property type="match status" value="1"/>
</dbReference>
<dbReference type="SUPFAM" id="SSF56784">
    <property type="entry name" value="HAD-like"/>
    <property type="match status" value="1"/>
</dbReference>
<dbReference type="Pfam" id="PF13419">
    <property type="entry name" value="HAD_2"/>
    <property type="match status" value="1"/>
</dbReference>
<dbReference type="InterPro" id="IPR023214">
    <property type="entry name" value="HAD_sf"/>
</dbReference>
<evidence type="ECO:0000313" key="2">
    <source>
        <dbReference type="Proteomes" id="UP000654993"/>
    </source>
</evidence>
<dbReference type="Proteomes" id="UP000654993">
    <property type="component" value="Unassembled WGS sequence"/>
</dbReference>
<dbReference type="Gene3D" id="3.40.50.1000">
    <property type="entry name" value="HAD superfamily/HAD-like"/>
    <property type="match status" value="1"/>
</dbReference>
<dbReference type="RefSeq" id="WP_200966706.1">
    <property type="nucleotide sequence ID" value="NZ_BMAQ01000019.1"/>
</dbReference>
<dbReference type="InterPro" id="IPR050155">
    <property type="entry name" value="HAD-like_hydrolase_sf"/>
</dbReference>
<reference evidence="1" key="2">
    <citation type="journal article" date="2021" name="Data Brief">
        <title>Draft genome sequence data of the facultative, thermophilic, xylanolytic bacterium Paenibacillus sp. strain DA-C8.</title>
        <authorList>
            <person name="Chhe C."/>
            <person name="Uke A."/>
            <person name="Baramee S."/>
            <person name="Ungkulpasvich U."/>
            <person name="Tachaapaikoon C."/>
            <person name="Pason P."/>
            <person name="Waeonukul R."/>
            <person name="Ratanakhanokchai K."/>
            <person name="Kosugi A."/>
        </authorList>
    </citation>
    <scope>NUCLEOTIDE SEQUENCE</scope>
    <source>
        <strain evidence="1">DA-C8</strain>
    </source>
</reference>
<dbReference type="NCBIfam" id="TIGR01509">
    <property type="entry name" value="HAD-SF-IA-v3"/>
    <property type="match status" value="1"/>
</dbReference>